<name>A0A1W1YGZ2_9BACT</name>
<feature type="compositionally biased region" description="Basic and acidic residues" evidence="1">
    <location>
        <begin position="8"/>
        <end position="36"/>
    </location>
</feature>
<dbReference type="STRING" id="1121400.SAMN02746065_1013"/>
<proteinExistence type="predicted"/>
<sequence length="195" mass="22614">MFSQLILEPRENKGEKGDQEGDLPKKSRPIPRDRHGLPFLDKSSHLSDLFRVSKTEENEPDENFSELLESSLKGKNQDLLLREKRDREPPRPVPLKKRLKRYPPPQNQLDLHGFTAMEAQSRTESYLRHSWRNGFFTLRVVVGKGLHSESGAVLPHVVEDLLVRLKRDGVVLWFEWDQKVKAHSGAVIVYLNQFD</sequence>
<evidence type="ECO:0000313" key="3">
    <source>
        <dbReference type="EMBL" id="SMC35406.1"/>
    </source>
</evidence>
<feature type="domain" description="Smr" evidence="2">
    <location>
        <begin position="109"/>
        <end position="192"/>
    </location>
</feature>
<dbReference type="Pfam" id="PF01713">
    <property type="entry name" value="Smr"/>
    <property type="match status" value="1"/>
</dbReference>
<dbReference type="InterPro" id="IPR002625">
    <property type="entry name" value="Smr_dom"/>
</dbReference>
<dbReference type="SUPFAM" id="SSF160443">
    <property type="entry name" value="SMR domain-like"/>
    <property type="match status" value="1"/>
</dbReference>
<dbReference type="SMART" id="SM00463">
    <property type="entry name" value="SMR"/>
    <property type="match status" value="1"/>
</dbReference>
<dbReference type="AlphaFoldDB" id="A0A1W1YGZ2"/>
<organism evidence="3 4">
    <name type="scientific">Desulfocicer vacuolatum DSM 3385</name>
    <dbReference type="NCBI Taxonomy" id="1121400"/>
    <lineage>
        <taxon>Bacteria</taxon>
        <taxon>Pseudomonadati</taxon>
        <taxon>Thermodesulfobacteriota</taxon>
        <taxon>Desulfobacteria</taxon>
        <taxon>Desulfobacterales</taxon>
        <taxon>Desulfobacteraceae</taxon>
        <taxon>Desulfocicer</taxon>
    </lineage>
</organism>
<dbReference type="Proteomes" id="UP000192418">
    <property type="component" value="Unassembled WGS sequence"/>
</dbReference>
<dbReference type="Gene3D" id="3.30.1370.110">
    <property type="match status" value="1"/>
</dbReference>
<evidence type="ECO:0000259" key="2">
    <source>
        <dbReference type="PROSITE" id="PS50828"/>
    </source>
</evidence>
<evidence type="ECO:0000313" key="4">
    <source>
        <dbReference type="Proteomes" id="UP000192418"/>
    </source>
</evidence>
<feature type="compositionally biased region" description="Basic and acidic residues" evidence="1">
    <location>
        <begin position="80"/>
        <end position="90"/>
    </location>
</feature>
<reference evidence="3 4" key="1">
    <citation type="submission" date="2017-04" db="EMBL/GenBank/DDBJ databases">
        <authorList>
            <person name="Afonso C.L."/>
            <person name="Miller P.J."/>
            <person name="Scott M.A."/>
            <person name="Spackman E."/>
            <person name="Goraichik I."/>
            <person name="Dimitrov K.M."/>
            <person name="Suarez D.L."/>
            <person name="Swayne D.E."/>
        </authorList>
    </citation>
    <scope>NUCLEOTIDE SEQUENCE [LARGE SCALE GENOMIC DNA]</scope>
    <source>
        <strain evidence="3 4">DSM 3385</strain>
    </source>
</reference>
<gene>
    <name evidence="3" type="ORF">SAMN02746065_1013</name>
</gene>
<feature type="region of interest" description="Disordered" evidence="1">
    <location>
        <begin position="1"/>
        <end position="41"/>
    </location>
</feature>
<evidence type="ECO:0000256" key="1">
    <source>
        <dbReference type="SAM" id="MobiDB-lite"/>
    </source>
</evidence>
<dbReference type="InterPro" id="IPR036063">
    <property type="entry name" value="Smr_dom_sf"/>
</dbReference>
<dbReference type="PROSITE" id="PS50828">
    <property type="entry name" value="SMR"/>
    <property type="match status" value="1"/>
</dbReference>
<accession>A0A1W1YGZ2</accession>
<feature type="region of interest" description="Disordered" evidence="1">
    <location>
        <begin position="78"/>
        <end position="106"/>
    </location>
</feature>
<dbReference type="EMBL" id="FWXY01000001">
    <property type="protein sequence ID" value="SMC35406.1"/>
    <property type="molecule type" value="Genomic_DNA"/>
</dbReference>
<keyword evidence="4" id="KW-1185">Reference proteome</keyword>
<protein>
    <submittedName>
        <fullName evidence="3">Smr domain-containing protein</fullName>
    </submittedName>
</protein>